<feature type="transmembrane region" description="Helical" evidence="6">
    <location>
        <begin position="20"/>
        <end position="39"/>
    </location>
</feature>
<dbReference type="PANTHER" id="PTHR36115:SF10">
    <property type="entry name" value="RDD DOMAIN-CONTAINING PROTEIN"/>
    <property type="match status" value="1"/>
</dbReference>
<comment type="subcellular location">
    <subcellularLocation>
        <location evidence="1">Cell membrane</location>
        <topology evidence="1">Multi-pass membrane protein</topology>
    </subcellularLocation>
</comment>
<dbReference type="EMBL" id="CP005990">
    <property type="protein sequence ID" value="AGY91556.1"/>
    <property type="molecule type" value="Genomic_DNA"/>
</dbReference>
<evidence type="ECO:0000259" key="7">
    <source>
        <dbReference type="Pfam" id="PF06271"/>
    </source>
</evidence>
<dbReference type="PANTHER" id="PTHR36115">
    <property type="entry name" value="PROLINE-RICH ANTIGEN HOMOLOG-RELATED"/>
    <property type="match status" value="1"/>
</dbReference>
<evidence type="ECO:0000256" key="2">
    <source>
        <dbReference type="ARBA" id="ARBA00022475"/>
    </source>
</evidence>
<dbReference type="AlphaFoldDB" id="U5T2P3"/>
<keyword evidence="3 6" id="KW-0812">Transmembrane</keyword>
<evidence type="ECO:0000313" key="8">
    <source>
        <dbReference type="EMBL" id="AGY91556.1"/>
    </source>
</evidence>
<dbReference type="eggNOG" id="COG1714">
    <property type="taxonomic scope" value="Bacteria"/>
</dbReference>
<keyword evidence="4 6" id="KW-1133">Transmembrane helix</keyword>
<dbReference type="RefSeq" id="WP_023365812.1">
    <property type="nucleotide sequence ID" value="NC_022664.1"/>
</dbReference>
<proteinExistence type="predicted"/>
<evidence type="ECO:0000256" key="1">
    <source>
        <dbReference type="ARBA" id="ARBA00004651"/>
    </source>
</evidence>
<dbReference type="InterPro" id="IPR051791">
    <property type="entry name" value="Pra-immunoreactive"/>
</dbReference>
<dbReference type="HOGENOM" id="CLU_053152_4_0_6"/>
<dbReference type="InterPro" id="IPR010432">
    <property type="entry name" value="RDD"/>
</dbReference>
<evidence type="ECO:0000256" key="6">
    <source>
        <dbReference type="SAM" id="Phobius"/>
    </source>
</evidence>
<dbReference type="PATRIC" id="fig|1335757.3.peg.541"/>
<evidence type="ECO:0000256" key="5">
    <source>
        <dbReference type="ARBA" id="ARBA00023136"/>
    </source>
</evidence>
<protein>
    <recommendedName>
        <fullName evidence="7">RDD domain-containing protein</fullName>
    </recommendedName>
</protein>
<gene>
    <name evidence="8" type="ORF">SPICUR_02725</name>
</gene>
<keyword evidence="5 6" id="KW-0472">Membrane</keyword>
<feature type="transmembrane region" description="Helical" evidence="6">
    <location>
        <begin position="51"/>
        <end position="70"/>
    </location>
</feature>
<name>U5T2P3_9GAMM</name>
<dbReference type="OrthoDB" id="9793824at2"/>
<evidence type="ECO:0000313" key="9">
    <source>
        <dbReference type="Proteomes" id="UP000017640"/>
    </source>
</evidence>
<feature type="transmembrane region" description="Helical" evidence="6">
    <location>
        <begin position="101"/>
        <end position="120"/>
    </location>
</feature>
<dbReference type="STRING" id="1335757.SPICUR_02725"/>
<evidence type="ECO:0000256" key="4">
    <source>
        <dbReference type="ARBA" id="ARBA00022989"/>
    </source>
</evidence>
<accession>U5T2P3</accession>
<dbReference type="Proteomes" id="UP000017640">
    <property type="component" value="Chromosome"/>
</dbReference>
<keyword evidence="9" id="KW-1185">Reference proteome</keyword>
<dbReference type="Pfam" id="PF06271">
    <property type="entry name" value="RDD"/>
    <property type="match status" value="1"/>
</dbReference>
<reference evidence="8 9" key="1">
    <citation type="journal article" date="2013" name="BMC Genomics">
        <title>Genomes of "Spiribacter", a streamlined, successful halophilic bacterium.</title>
        <authorList>
            <person name="Lopez-Perez M."/>
            <person name="Ghai R."/>
            <person name="Leon M.J."/>
            <person name="Rodriguez-Olmos A."/>
            <person name="Copa-Patino J.L."/>
            <person name="Soliveri J."/>
            <person name="Sanchez-Porro C."/>
            <person name="Ventosa A."/>
            <person name="Rodriguez-Valera F."/>
        </authorList>
    </citation>
    <scope>NUCLEOTIDE SEQUENCE [LARGE SCALE GENOMIC DNA]</scope>
    <source>
        <strain evidence="8 9">UAH-SP71</strain>
    </source>
</reference>
<keyword evidence="2" id="KW-1003">Cell membrane</keyword>
<evidence type="ECO:0000256" key="3">
    <source>
        <dbReference type="ARBA" id="ARBA00022692"/>
    </source>
</evidence>
<dbReference type="GO" id="GO:0005886">
    <property type="term" value="C:plasma membrane"/>
    <property type="evidence" value="ECO:0007669"/>
    <property type="project" value="UniProtKB-SubCell"/>
</dbReference>
<sequence length="143" mass="16003">MPLPADNHPSLLRRLAAVLYDGLLLIALWMGAGALWIAFQGGEAAPAGDGLFRVYLLAVAYAFFIGFWVWGGNTLGMKAWRLRLVDADGARVTTRAATHRFFTAILSWLPAGLGFLWALIDRQGLTWHDRLSKTYLYLEPKRR</sequence>
<organism evidence="8 9">
    <name type="scientific">Spiribacter curvatus</name>
    <dbReference type="NCBI Taxonomy" id="1335757"/>
    <lineage>
        <taxon>Bacteria</taxon>
        <taxon>Pseudomonadati</taxon>
        <taxon>Pseudomonadota</taxon>
        <taxon>Gammaproteobacteria</taxon>
        <taxon>Chromatiales</taxon>
        <taxon>Ectothiorhodospiraceae</taxon>
        <taxon>Spiribacter</taxon>
    </lineage>
</organism>
<feature type="domain" description="RDD" evidence="7">
    <location>
        <begin position="9"/>
        <end position="132"/>
    </location>
</feature>
<dbReference type="KEGG" id="spiu:SPICUR_02725"/>